<feature type="transmembrane region" description="Helical" evidence="1">
    <location>
        <begin position="16"/>
        <end position="34"/>
    </location>
</feature>
<keyword evidence="1" id="KW-0472">Membrane</keyword>
<name>A0A1Q9HHU6_9VIBR</name>
<keyword evidence="1" id="KW-1133">Transmembrane helix</keyword>
<protein>
    <recommendedName>
        <fullName evidence="4">Peptidase C39 domain-containing protein</fullName>
    </recommendedName>
</protein>
<dbReference type="Proteomes" id="UP000186313">
    <property type="component" value="Unassembled WGS sequence"/>
</dbReference>
<evidence type="ECO:0000313" key="2">
    <source>
        <dbReference type="EMBL" id="OLQ89653.1"/>
    </source>
</evidence>
<dbReference type="Gene3D" id="3.90.70.10">
    <property type="entry name" value="Cysteine proteinases"/>
    <property type="match status" value="1"/>
</dbReference>
<proteinExistence type="predicted"/>
<comment type="caution">
    <text evidence="2">The sequence shown here is derived from an EMBL/GenBank/DDBJ whole genome shotgun (WGS) entry which is preliminary data.</text>
</comment>
<accession>A0A1Q9HHU6</accession>
<gene>
    <name evidence="2" type="ORF">BIY22_19235</name>
</gene>
<evidence type="ECO:0008006" key="4">
    <source>
        <dbReference type="Google" id="ProtNLM"/>
    </source>
</evidence>
<dbReference type="EMBL" id="MJMJ01000013">
    <property type="protein sequence ID" value="OLQ89653.1"/>
    <property type="molecule type" value="Genomic_DNA"/>
</dbReference>
<organism evidence="2 3">
    <name type="scientific">Vibrio panuliri</name>
    <dbReference type="NCBI Taxonomy" id="1381081"/>
    <lineage>
        <taxon>Bacteria</taxon>
        <taxon>Pseudomonadati</taxon>
        <taxon>Pseudomonadota</taxon>
        <taxon>Gammaproteobacteria</taxon>
        <taxon>Vibrionales</taxon>
        <taxon>Vibrionaceae</taxon>
        <taxon>Vibrio</taxon>
    </lineage>
</organism>
<evidence type="ECO:0000256" key="1">
    <source>
        <dbReference type="SAM" id="Phobius"/>
    </source>
</evidence>
<keyword evidence="1" id="KW-0812">Transmembrane</keyword>
<dbReference type="AlphaFoldDB" id="A0A1Q9HHU6"/>
<evidence type="ECO:0000313" key="3">
    <source>
        <dbReference type="Proteomes" id="UP000186313"/>
    </source>
</evidence>
<reference evidence="2 3" key="1">
    <citation type="submission" date="2016-09" db="EMBL/GenBank/DDBJ databases">
        <title>Genomic Taxonomy of the Vibrionaceae.</title>
        <authorList>
            <person name="Gonzalez-Castillo A."/>
            <person name="Gomez-Gil B."/>
            <person name="Enciso-Ibarra K."/>
        </authorList>
    </citation>
    <scope>NUCLEOTIDE SEQUENCE [LARGE SCALE GENOMIC DNA]</scope>
    <source>
        <strain evidence="2 3">CAIM 703</strain>
    </source>
</reference>
<sequence length="163" mass="18953">MGNIDKMVMLPSQGQLGFDYGCGLVSLAYVFFLLGHIRIDELKATIAKLVSANGNEEKTHIDDLIKASQSISIKGSINIEAINNPFRYKRTTIPMGKFLLVPVWYYKVRHWIVVYQDQESLWVIDPWKDNHTWYERFSMAKFYSFYKSSTANFYRHALLIESV</sequence>
<dbReference type="RefSeq" id="WP_075708694.1">
    <property type="nucleotide sequence ID" value="NZ_MJMJ01000013.1"/>
</dbReference>